<gene>
    <name evidence="1" type="ORF">PMACD_LOCUS7054</name>
</gene>
<accession>A0A821S2G4</accession>
<proteinExistence type="predicted"/>
<organism evidence="1 2">
    <name type="scientific">Pieris macdunnoughi</name>
    <dbReference type="NCBI Taxonomy" id="345717"/>
    <lineage>
        <taxon>Eukaryota</taxon>
        <taxon>Metazoa</taxon>
        <taxon>Ecdysozoa</taxon>
        <taxon>Arthropoda</taxon>
        <taxon>Hexapoda</taxon>
        <taxon>Insecta</taxon>
        <taxon>Pterygota</taxon>
        <taxon>Neoptera</taxon>
        <taxon>Endopterygota</taxon>
        <taxon>Lepidoptera</taxon>
        <taxon>Glossata</taxon>
        <taxon>Ditrysia</taxon>
        <taxon>Papilionoidea</taxon>
        <taxon>Pieridae</taxon>
        <taxon>Pierinae</taxon>
        <taxon>Pieris</taxon>
    </lineage>
</organism>
<name>A0A821S2G4_9NEOP</name>
<dbReference type="OrthoDB" id="7490433at2759"/>
<sequence length="172" mass="19168">MVKSSSAAGVYALNPAKPCVNGYLWSILREIRVPLHLVLFIANLYQDGKSKVRVNDVVVVVDVVLQAKQGKLFQRVEFESRRVGLAINKSKTNVMLIDRTGKLAKTGPWTAKITNQSILDQLKIRTRLTTTCYKRVLTYFGLIARRKPDNLDKLFIVGKVEGKSLPITAALG</sequence>
<reference evidence="1" key="1">
    <citation type="submission" date="2021-02" db="EMBL/GenBank/DDBJ databases">
        <authorList>
            <person name="Steward A R."/>
        </authorList>
    </citation>
    <scope>NUCLEOTIDE SEQUENCE</scope>
</reference>
<dbReference type="EMBL" id="CAJOBZ010000016">
    <property type="protein sequence ID" value="CAF4851061.1"/>
    <property type="molecule type" value="Genomic_DNA"/>
</dbReference>
<dbReference type="Proteomes" id="UP000663880">
    <property type="component" value="Unassembled WGS sequence"/>
</dbReference>
<dbReference type="AlphaFoldDB" id="A0A821S2G4"/>
<protein>
    <submittedName>
        <fullName evidence="1">Uncharacterized protein</fullName>
    </submittedName>
</protein>
<comment type="caution">
    <text evidence="1">The sequence shown here is derived from an EMBL/GenBank/DDBJ whole genome shotgun (WGS) entry which is preliminary data.</text>
</comment>
<evidence type="ECO:0000313" key="2">
    <source>
        <dbReference type="Proteomes" id="UP000663880"/>
    </source>
</evidence>
<evidence type="ECO:0000313" key="1">
    <source>
        <dbReference type="EMBL" id="CAF4851061.1"/>
    </source>
</evidence>
<keyword evidence="2" id="KW-1185">Reference proteome</keyword>